<protein>
    <submittedName>
        <fullName evidence="1">Uncharacterized protein</fullName>
    </submittedName>
</protein>
<dbReference type="Proteomes" id="UP001172386">
    <property type="component" value="Unassembled WGS sequence"/>
</dbReference>
<name>A0ACC3A8E8_9EURO</name>
<evidence type="ECO:0000313" key="1">
    <source>
        <dbReference type="EMBL" id="KAJ9656893.1"/>
    </source>
</evidence>
<keyword evidence="2" id="KW-1185">Reference proteome</keyword>
<proteinExistence type="predicted"/>
<sequence>MAQPLYPNPTLQAKIGSSTTEVNLRDWLNTRLAPFLKRAITESLDSEAQYPLQWLGEHLIQQSILFEGNPDSTSIKERFLYNHDNATKSGQGQGSGDVPVQSSGNTVAQNTLDQSQGTPAPIDQQTPQATTQNEVSAQPVAGDESVTSPDMTPGHSSAIGVNGTAQAEQALQAPSTQDAEMSNAP</sequence>
<dbReference type="EMBL" id="JAPDRQ010000071">
    <property type="protein sequence ID" value="KAJ9656893.1"/>
    <property type="molecule type" value="Genomic_DNA"/>
</dbReference>
<evidence type="ECO:0000313" key="2">
    <source>
        <dbReference type="Proteomes" id="UP001172386"/>
    </source>
</evidence>
<comment type="caution">
    <text evidence="1">The sequence shown here is derived from an EMBL/GenBank/DDBJ whole genome shotgun (WGS) entry which is preliminary data.</text>
</comment>
<accession>A0ACC3A8E8</accession>
<reference evidence="1" key="1">
    <citation type="submission" date="2022-10" db="EMBL/GenBank/DDBJ databases">
        <title>Culturing micro-colonial fungi from biological soil crusts in the Mojave desert and describing Neophaeococcomyces mojavensis, and introducing the new genera and species Taxawa tesnikishii.</title>
        <authorList>
            <person name="Kurbessoian T."/>
            <person name="Stajich J.E."/>
        </authorList>
    </citation>
    <scope>NUCLEOTIDE SEQUENCE</scope>
    <source>
        <strain evidence="1">JES_112</strain>
    </source>
</reference>
<gene>
    <name evidence="1" type="ORF">H2198_004646</name>
</gene>
<organism evidence="1 2">
    <name type="scientific">Neophaeococcomyces mojaviensis</name>
    <dbReference type="NCBI Taxonomy" id="3383035"/>
    <lineage>
        <taxon>Eukaryota</taxon>
        <taxon>Fungi</taxon>
        <taxon>Dikarya</taxon>
        <taxon>Ascomycota</taxon>
        <taxon>Pezizomycotina</taxon>
        <taxon>Eurotiomycetes</taxon>
        <taxon>Chaetothyriomycetidae</taxon>
        <taxon>Chaetothyriales</taxon>
        <taxon>Chaetothyriales incertae sedis</taxon>
        <taxon>Neophaeococcomyces</taxon>
    </lineage>
</organism>